<reference evidence="2 3" key="1">
    <citation type="submission" date="2016-10" db="EMBL/GenBank/DDBJ databases">
        <title>Reductive evolution of mitochondrial metabolism and differential evolution of invasion-related proteins in Cryptosporidium.</title>
        <authorList>
            <person name="Liu S."/>
            <person name="Roellig D.M."/>
            <person name="Guo Y."/>
            <person name="Li N."/>
            <person name="Frace M.A."/>
            <person name="Tang K."/>
            <person name="Zhang L."/>
            <person name="Feng Y."/>
            <person name="Xiao L."/>
        </authorList>
    </citation>
    <scope>NUCLEOTIDE SEQUENCE [LARGE SCALE GENOMIC DNA]</scope>
    <source>
        <strain evidence="2">39726</strain>
    </source>
</reference>
<evidence type="ECO:0000313" key="2">
    <source>
        <dbReference type="EMBL" id="OII72797.1"/>
    </source>
</evidence>
<dbReference type="AlphaFoldDB" id="A0A1J4MIW6"/>
<gene>
    <name evidence="2" type="ORF">cubi_03667</name>
</gene>
<dbReference type="Pfam" id="PF17034">
    <property type="entry name" value="zinc_ribbon_16"/>
    <property type="match status" value="1"/>
</dbReference>
<dbReference type="PANTHER" id="PTHR16453">
    <property type="entry name" value="WD40 DOMAIN-CONTAINING PROTEIN MIO FAMILY MEMBER"/>
    <property type="match status" value="1"/>
</dbReference>
<accession>A0A1J4MIW6</accession>
<feature type="domain" description="GATOR2 complex protein MIO zinc-ribbon like" evidence="1">
    <location>
        <begin position="1009"/>
        <end position="1042"/>
    </location>
</feature>
<dbReference type="InterPro" id="IPR037593">
    <property type="entry name" value="MIOS/Sea4"/>
</dbReference>
<proteinExistence type="predicted"/>
<dbReference type="Proteomes" id="UP000186176">
    <property type="component" value="Unassembled WGS sequence"/>
</dbReference>
<dbReference type="VEuPathDB" id="CryptoDB:cubi_03667"/>
<evidence type="ECO:0000313" key="3">
    <source>
        <dbReference type="Proteomes" id="UP000186176"/>
    </source>
</evidence>
<dbReference type="PANTHER" id="PTHR16453:SF9">
    <property type="entry name" value="GATOR COMPLEX PROTEIN MIOS"/>
    <property type="match status" value="1"/>
</dbReference>
<name>A0A1J4MIW6_9CRYT</name>
<sequence>MLNSVDVDRSGRFGIYSRKDVYIYNLDRWAQGIDDGSEFIKVNKGRILGLNKSSESSSNLNSIFMDGYDNFGSMYSEIVKFGTHPRLYNSFINIQGNSILYGTLESIGLDCISSQMMNISSFDWSPHFSTGTFVTSCEDALIRVLDIRSKNQDLSLMSFYNTKSIKWNLLNSYLLGALHENGEFLSIYDLRLPKMIGIIPRNSWISDISNRREEKRGDKGIIDFSWLPLSSDKILICEMDLLCVINVPKVMEGSKIFNGGILDCDSNLRVGNGLQYISLKNSNVSPDFEVLNFSSSSVDENEDLGEDEVSTLKFQEQAKAEIGKINQDLSWENGTCIKVNAYDFLPGTNNLIINDKSGRFYYSEIKDNDDFGLRRLKMRYNGPVKRIFLSENNELTLFGGLKGHNHSKSSYFEKEDELMHYNFYVTSLASITNENTTSKDEEAKISNLTIQTFFTNWFYRDLNMIHEKVKQNQQMANNLISISIESNDRIIAKLSRHPTLRGKFVMEDNTNFNLVSDSFEFTIILTSSQEKNTIEATYYITNNTILRIKEIYSNLINKISETNINSCGQIFKILHNYEHTSLNNSHAKEENCMQNIIPVRVYLDNIILNCKERERLCKFFDIELDKELLTSLFSELLTVNNNQVIKQLVDWVWIISNLPESLFGLLTQNDGFKKEQQLELISSTRKHLYGLGFEQQAILGENRNKKTKVSYTFHTLDKLIISQGSYLIFMKVNDEHNLNKAARYEKILLEINEILRKVEYISEEKFLYGDYFKYTYILLNWLTTVLYKQSRRHCVKDLQNFCTDPTKNIKNSNLSMMLCPTVVHSYFKKKSYINASRAQLQFDQGNDFFPTLRYKFNAVCSSLSDFEQIDQIKLINLLKKLYLEIKNNYDARILVVAIHKFSNHLKRTENGCQSKHSLRPGLRIQSEVTGIMEGPRTKGFGPNFASESGPVPGIPGERRIPNIGPVSISSVSDSASDLALSSRSGSIRISNPVSEGCCVCLEPVFGLYTRCLRCKHGGHIRHIRNWFEDRTKCPMVECQCKCVPEEYK</sequence>
<organism evidence="2 3">
    <name type="scientific">Cryptosporidium ubiquitum</name>
    <dbReference type="NCBI Taxonomy" id="857276"/>
    <lineage>
        <taxon>Eukaryota</taxon>
        <taxon>Sar</taxon>
        <taxon>Alveolata</taxon>
        <taxon>Apicomplexa</taxon>
        <taxon>Conoidasida</taxon>
        <taxon>Coccidia</taxon>
        <taxon>Eucoccidiorida</taxon>
        <taxon>Eimeriorina</taxon>
        <taxon>Cryptosporidiidae</taxon>
        <taxon>Cryptosporidium</taxon>
    </lineage>
</organism>
<dbReference type="GO" id="GO:0005737">
    <property type="term" value="C:cytoplasm"/>
    <property type="evidence" value="ECO:0007669"/>
    <property type="project" value="TreeGrafter"/>
</dbReference>
<comment type="caution">
    <text evidence="2">The sequence shown here is derived from an EMBL/GenBank/DDBJ whole genome shotgun (WGS) entry which is preliminary data.</text>
</comment>
<dbReference type="OrthoDB" id="60955at2759"/>
<evidence type="ECO:0000259" key="1">
    <source>
        <dbReference type="Pfam" id="PF17034"/>
    </source>
</evidence>
<dbReference type="InterPro" id="IPR031488">
    <property type="entry name" value="Zn_ribbon_mio"/>
</dbReference>
<dbReference type="GeneID" id="39980460"/>
<dbReference type="EMBL" id="LRBP01000019">
    <property type="protein sequence ID" value="OII72797.1"/>
    <property type="molecule type" value="Genomic_DNA"/>
</dbReference>
<dbReference type="RefSeq" id="XP_028874178.1">
    <property type="nucleotide sequence ID" value="XM_029020681.1"/>
</dbReference>
<dbReference type="SUPFAM" id="SSF50978">
    <property type="entry name" value="WD40 repeat-like"/>
    <property type="match status" value="1"/>
</dbReference>
<keyword evidence="3" id="KW-1185">Reference proteome</keyword>
<dbReference type="InterPro" id="IPR036322">
    <property type="entry name" value="WD40_repeat_dom_sf"/>
</dbReference>
<protein>
    <submittedName>
        <fullName evidence="2">WD40 repeat and RING finger domain-containing protein</fullName>
    </submittedName>
</protein>